<dbReference type="PROSITE" id="PS00843">
    <property type="entry name" value="DALA_DALA_LIGASE_1"/>
    <property type="match status" value="1"/>
</dbReference>
<dbReference type="Gene3D" id="3.30.1490.20">
    <property type="entry name" value="ATP-grasp fold, A domain"/>
    <property type="match status" value="1"/>
</dbReference>
<organism evidence="23 24">
    <name type="scientific">Permianibacter aggregans</name>
    <dbReference type="NCBI Taxonomy" id="1510150"/>
    <lineage>
        <taxon>Bacteria</taxon>
        <taxon>Pseudomonadati</taxon>
        <taxon>Pseudomonadota</taxon>
        <taxon>Gammaproteobacteria</taxon>
        <taxon>Pseudomonadales</taxon>
        <taxon>Pseudomonadaceae</taxon>
        <taxon>Permianibacter</taxon>
    </lineage>
</organism>
<dbReference type="Gene3D" id="3.30.470.20">
    <property type="entry name" value="ATP-grasp fold, B domain"/>
    <property type="match status" value="1"/>
</dbReference>
<evidence type="ECO:0000256" key="21">
    <source>
        <dbReference type="PROSITE-ProRule" id="PRU00409"/>
    </source>
</evidence>
<keyword evidence="24" id="KW-1185">Reference proteome</keyword>
<keyword evidence="7 18" id="KW-0963">Cytoplasm</keyword>
<evidence type="ECO:0000256" key="15">
    <source>
        <dbReference type="ARBA" id="ARBA00023211"/>
    </source>
</evidence>
<dbReference type="GO" id="GO:0009252">
    <property type="term" value="P:peptidoglycan biosynthetic process"/>
    <property type="evidence" value="ECO:0007669"/>
    <property type="project" value="UniProtKB-UniRule"/>
</dbReference>
<dbReference type="PANTHER" id="PTHR23132">
    <property type="entry name" value="D-ALANINE--D-ALANINE LIGASE"/>
    <property type="match status" value="1"/>
</dbReference>
<evidence type="ECO:0000256" key="7">
    <source>
        <dbReference type="ARBA" id="ARBA00022490"/>
    </source>
</evidence>
<feature type="active site" evidence="19">
    <location>
        <position position="24"/>
    </location>
</feature>
<dbReference type="Proteomes" id="UP000295375">
    <property type="component" value="Unassembled WGS sequence"/>
</dbReference>
<dbReference type="PIRSF" id="PIRSF039102">
    <property type="entry name" value="Ddl/VanB"/>
    <property type="match status" value="1"/>
</dbReference>
<gene>
    <name evidence="18" type="primary">ddl</name>
    <name evidence="23" type="ORF">EV696_12336</name>
</gene>
<dbReference type="EMBL" id="SNYM01000023">
    <property type="protein sequence ID" value="TDQ44633.1"/>
    <property type="molecule type" value="Genomic_DNA"/>
</dbReference>
<dbReference type="NCBIfam" id="NF002378">
    <property type="entry name" value="PRK01372.1"/>
    <property type="match status" value="1"/>
</dbReference>
<evidence type="ECO:0000256" key="13">
    <source>
        <dbReference type="ARBA" id="ARBA00022960"/>
    </source>
</evidence>
<evidence type="ECO:0000256" key="4">
    <source>
        <dbReference type="ARBA" id="ARBA00004752"/>
    </source>
</evidence>
<keyword evidence="12 20" id="KW-0460">Magnesium</keyword>
<evidence type="ECO:0000256" key="20">
    <source>
        <dbReference type="PIRSR" id="PIRSR039102-3"/>
    </source>
</evidence>
<comment type="subcellular location">
    <subcellularLocation>
        <location evidence="3 18">Cytoplasm</location>
    </subcellularLocation>
</comment>
<accession>A0A4R6UHC8</accession>
<evidence type="ECO:0000313" key="23">
    <source>
        <dbReference type="EMBL" id="TDQ44633.1"/>
    </source>
</evidence>
<protein>
    <recommendedName>
        <fullName evidence="6 18">D-alanine--D-alanine ligase</fullName>
        <ecNumber evidence="6 18">6.3.2.4</ecNumber>
    </recommendedName>
    <alternativeName>
        <fullName evidence="18">D-Ala-D-Ala ligase</fullName>
    </alternativeName>
    <alternativeName>
        <fullName evidence="18">D-alanylalanine synthetase</fullName>
    </alternativeName>
</protein>
<name>A0A4R6UHC8_9GAMM</name>
<dbReference type="OrthoDB" id="9813261at2"/>
<evidence type="ECO:0000256" key="5">
    <source>
        <dbReference type="ARBA" id="ARBA00010871"/>
    </source>
</evidence>
<keyword evidence="11 21" id="KW-0067">ATP-binding</keyword>
<evidence type="ECO:0000256" key="3">
    <source>
        <dbReference type="ARBA" id="ARBA00004496"/>
    </source>
</evidence>
<reference evidence="23 24" key="1">
    <citation type="submission" date="2019-03" db="EMBL/GenBank/DDBJ databases">
        <title>Genomic Encyclopedia of Type Strains, Phase IV (KMG-IV): sequencing the most valuable type-strain genomes for metagenomic binning, comparative biology and taxonomic classification.</title>
        <authorList>
            <person name="Goeker M."/>
        </authorList>
    </citation>
    <scope>NUCLEOTIDE SEQUENCE [LARGE SCALE GENOMIC DNA]</scope>
    <source>
        <strain evidence="23 24">DSM 103792</strain>
    </source>
</reference>
<dbReference type="InterPro" id="IPR011127">
    <property type="entry name" value="Dala_Dala_lig_N"/>
</dbReference>
<evidence type="ECO:0000256" key="1">
    <source>
        <dbReference type="ARBA" id="ARBA00001936"/>
    </source>
</evidence>
<sequence length="314" mass="33997">MRSSLPDVRTFGKVAVLFGGRSSEREVSLRSGKAVLEALQRSGVDAHGVDGIGDFLLTLKSQGFARVWNAMHGRGGEDGQVQGALQLLGIPCTGSGVAASALAMDKMRSKQLWMGIGLPTPNFQVVSADMVESEQGARAIFARLGPIVMVKPSNEGSSVGMAKVDSIEGLRNAVTAATEFDRTVIVERFIRGPEFTVGIVGDEVLPSISMSTPRDFYDYQAKYHSTTTIYNCPSGLDERDEQQLRELAKWAYDSLGCKGWSRVDVMRDEASKEFFVLEVNTVPGMTETSLVPKAAKVAGMSFEELCLRILQSAM</sequence>
<feature type="binding site" evidence="20">
    <location>
        <position position="278"/>
    </location>
    <ligand>
        <name>Mg(2+)</name>
        <dbReference type="ChEBI" id="CHEBI:18420"/>
        <label>2</label>
    </ligand>
</feature>
<dbReference type="GO" id="GO:0005524">
    <property type="term" value="F:ATP binding"/>
    <property type="evidence" value="ECO:0007669"/>
    <property type="project" value="UniProtKB-UniRule"/>
</dbReference>
<dbReference type="GO" id="GO:0008360">
    <property type="term" value="P:regulation of cell shape"/>
    <property type="evidence" value="ECO:0007669"/>
    <property type="project" value="UniProtKB-KW"/>
</dbReference>
<dbReference type="SUPFAM" id="SSF52440">
    <property type="entry name" value="PreATP-grasp domain"/>
    <property type="match status" value="1"/>
</dbReference>
<evidence type="ECO:0000256" key="18">
    <source>
        <dbReference type="HAMAP-Rule" id="MF_00047"/>
    </source>
</evidence>
<evidence type="ECO:0000256" key="10">
    <source>
        <dbReference type="ARBA" id="ARBA00022741"/>
    </source>
</evidence>
<dbReference type="FunFam" id="3.30.470.20:FF:000008">
    <property type="entry name" value="D-alanine--D-alanine ligase"/>
    <property type="match status" value="1"/>
</dbReference>
<evidence type="ECO:0000256" key="6">
    <source>
        <dbReference type="ARBA" id="ARBA00012216"/>
    </source>
</evidence>
<dbReference type="InterPro" id="IPR000291">
    <property type="entry name" value="D-Ala_lig_Van_CS"/>
</dbReference>
<dbReference type="SUPFAM" id="SSF56059">
    <property type="entry name" value="Glutathione synthetase ATP-binding domain-like"/>
    <property type="match status" value="1"/>
</dbReference>
<evidence type="ECO:0000256" key="16">
    <source>
        <dbReference type="ARBA" id="ARBA00023316"/>
    </source>
</evidence>
<keyword evidence="16 18" id="KW-0961">Cell wall biogenesis/degradation</keyword>
<comment type="caution">
    <text evidence="23">The sequence shown here is derived from an EMBL/GenBank/DDBJ whole genome shotgun (WGS) entry which is preliminary data.</text>
</comment>
<dbReference type="InterPro" id="IPR005905">
    <property type="entry name" value="D_ala_D_ala"/>
</dbReference>
<dbReference type="GO" id="GO:0046872">
    <property type="term" value="F:metal ion binding"/>
    <property type="evidence" value="ECO:0007669"/>
    <property type="project" value="UniProtKB-KW"/>
</dbReference>
<evidence type="ECO:0000256" key="11">
    <source>
        <dbReference type="ARBA" id="ARBA00022840"/>
    </source>
</evidence>
<evidence type="ECO:0000256" key="14">
    <source>
        <dbReference type="ARBA" id="ARBA00022984"/>
    </source>
</evidence>
<dbReference type="PANTHER" id="PTHR23132:SF23">
    <property type="entry name" value="D-ALANINE--D-ALANINE LIGASE B"/>
    <property type="match status" value="1"/>
</dbReference>
<dbReference type="PROSITE" id="PS50975">
    <property type="entry name" value="ATP_GRASP"/>
    <property type="match status" value="1"/>
</dbReference>
<feature type="binding site" evidence="20">
    <location>
        <position position="264"/>
    </location>
    <ligand>
        <name>Mg(2+)</name>
        <dbReference type="ChEBI" id="CHEBI:18420"/>
        <label>1</label>
    </ligand>
</feature>
<dbReference type="InterPro" id="IPR016185">
    <property type="entry name" value="PreATP-grasp_dom_sf"/>
</dbReference>
<feature type="active site" evidence="19">
    <location>
        <position position="157"/>
    </location>
</feature>
<comment type="catalytic activity">
    <reaction evidence="17 18">
        <text>2 D-alanine + ATP = D-alanyl-D-alanine + ADP + phosphate + H(+)</text>
        <dbReference type="Rhea" id="RHEA:11224"/>
        <dbReference type="ChEBI" id="CHEBI:15378"/>
        <dbReference type="ChEBI" id="CHEBI:30616"/>
        <dbReference type="ChEBI" id="CHEBI:43474"/>
        <dbReference type="ChEBI" id="CHEBI:57416"/>
        <dbReference type="ChEBI" id="CHEBI:57822"/>
        <dbReference type="ChEBI" id="CHEBI:456216"/>
        <dbReference type="EC" id="6.3.2.4"/>
    </reaction>
</comment>
<proteinExistence type="inferred from homology"/>
<dbReference type="RefSeq" id="WP_133593101.1">
    <property type="nucleotide sequence ID" value="NZ_CP037953.1"/>
</dbReference>
<dbReference type="GO" id="GO:0071555">
    <property type="term" value="P:cell wall organization"/>
    <property type="evidence" value="ECO:0007669"/>
    <property type="project" value="UniProtKB-KW"/>
</dbReference>
<evidence type="ECO:0000256" key="8">
    <source>
        <dbReference type="ARBA" id="ARBA00022598"/>
    </source>
</evidence>
<keyword evidence="14 18" id="KW-0573">Peptidoglycan synthesis</keyword>
<dbReference type="GO" id="GO:0008716">
    <property type="term" value="F:D-alanine-D-alanine ligase activity"/>
    <property type="evidence" value="ECO:0007669"/>
    <property type="project" value="UniProtKB-UniRule"/>
</dbReference>
<evidence type="ECO:0000256" key="2">
    <source>
        <dbReference type="ARBA" id="ARBA00003921"/>
    </source>
</evidence>
<dbReference type="Pfam" id="PF07478">
    <property type="entry name" value="Dala_Dala_lig_C"/>
    <property type="match status" value="1"/>
</dbReference>
<dbReference type="InterPro" id="IPR011761">
    <property type="entry name" value="ATP-grasp"/>
</dbReference>
<keyword evidence="13 18" id="KW-0133">Cell shape</keyword>
<evidence type="ECO:0000256" key="9">
    <source>
        <dbReference type="ARBA" id="ARBA00022723"/>
    </source>
</evidence>
<feature type="binding site" evidence="20">
    <location>
        <position position="278"/>
    </location>
    <ligand>
        <name>Mg(2+)</name>
        <dbReference type="ChEBI" id="CHEBI:18420"/>
        <label>1</label>
    </ligand>
</feature>
<evidence type="ECO:0000259" key="22">
    <source>
        <dbReference type="PROSITE" id="PS50975"/>
    </source>
</evidence>
<comment type="function">
    <text evidence="2 18">Cell wall formation.</text>
</comment>
<keyword evidence="15 20" id="KW-0464">Manganese</keyword>
<feature type="domain" description="ATP-grasp" evidence="22">
    <location>
        <begin position="110"/>
        <end position="311"/>
    </location>
</feature>
<keyword evidence="8 18" id="KW-0436">Ligase</keyword>
<dbReference type="AlphaFoldDB" id="A0A4R6UHC8"/>
<dbReference type="EC" id="6.3.2.4" evidence="6 18"/>
<dbReference type="InterPro" id="IPR011095">
    <property type="entry name" value="Dala_Dala_lig_C"/>
</dbReference>
<dbReference type="Pfam" id="PF01820">
    <property type="entry name" value="Dala_Dala_lig_N"/>
    <property type="match status" value="1"/>
</dbReference>
<comment type="similarity">
    <text evidence="5 18">Belongs to the D-alanine--D-alanine ligase family.</text>
</comment>
<evidence type="ECO:0000313" key="24">
    <source>
        <dbReference type="Proteomes" id="UP000295375"/>
    </source>
</evidence>
<evidence type="ECO:0000256" key="17">
    <source>
        <dbReference type="ARBA" id="ARBA00047614"/>
    </source>
</evidence>
<dbReference type="UniPathway" id="UPA00219"/>
<comment type="cofactor">
    <cofactor evidence="1">
        <name>Mn(2+)</name>
        <dbReference type="ChEBI" id="CHEBI:29035"/>
    </cofactor>
</comment>
<feature type="active site" evidence="19">
    <location>
        <position position="289"/>
    </location>
</feature>
<dbReference type="NCBIfam" id="TIGR01205">
    <property type="entry name" value="D_ala_D_alaTIGR"/>
    <property type="match status" value="1"/>
</dbReference>
<comment type="pathway">
    <text evidence="4 18">Cell wall biogenesis; peptidoglycan biosynthesis.</text>
</comment>
<feature type="binding site" evidence="20">
    <location>
        <position position="280"/>
    </location>
    <ligand>
        <name>Mg(2+)</name>
        <dbReference type="ChEBI" id="CHEBI:18420"/>
        <label>2</label>
    </ligand>
</feature>
<evidence type="ECO:0000256" key="19">
    <source>
        <dbReference type="PIRSR" id="PIRSR039102-1"/>
    </source>
</evidence>
<dbReference type="PROSITE" id="PS00844">
    <property type="entry name" value="DALA_DALA_LIGASE_2"/>
    <property type="match status" value="1"/>
</dbReference>
<dbReference type="HAMAP" id="MF_00047">
    <property type="entry name" value="Dala_Dala_lig"/>
    <property type="match status" value="1"/>
</dbReference>
<keyword evidence="9 20" id="KW-0479">Metal-binding</keyword>
<dbReference type="Gene3D" id="3.40.50.20">
    <property type="match status" value="1"/>
</dbReference>
<dbReference type="InterPro" id="IPR013815">
    <property type="entry name" value="ATP_grasp_subdomain_1"/>
</dbReference>
<dbReference type="GO" id="GO:0005829">
    <property type="term" value="C:cytosol"/>
    <property type="evidence" value="ECO:0007669"/>
    <property type="project" value="TreeGrafter"/>
</dbReference>
<comment type="cofactor">
    <cofactor evidence="20">
        <name>Mg(2+)</name>
        <dbReference type="ChEBI" id="CHEBI:18420"/>
    </cofactor>
    <cofactor evidence="20">
        <name>Mn(2+)</name>
        <dbReference type="ChEBI" id="CHEBI:29035"/>
    </cofactor>
    <text evidence="20">Binds 2 magnesium or manganese ions per subunit.</text>
</comment>
<keyword evidence="10 21" id="KW-0547">Nucleotide-binding</keyword>
<evidence type="ECO:0000256" key="12">
    <source>
        <dbReference type="ARBA" id="ARBA00022842"/>
    </source>
</evidence>